<dbReference type="AlphaFoldDB" id="A0A9D9DTL1"/>
<reference evidence="2" key="2">
    <citation type="journal article" date="2021" name="PeerJ">
        <title>Extensive microbial diversity within the chicken gut microbiome revealed by metagenomics and culture.</title>
        <authorList>
            <person name="Gilroy R."/>
            <person name="Ravi A."/>
            <person name="Getino M."/>
            <person name="Pursley I."/>
            <person name="Horton D.L."/>
            <person name="Alikhan N.F."/>
            <person name="Baker D."/>
            <person name="Gharbi K."/>
            <person name="Hall N."/>
            <person name="Watson M."/>
            <person name="Adriaenssens E.M."/>
            <person name="Foster-Nyarko E."/>
            <person name="Jarju S."/>
            <person name="Secka A."/>
            <person name="Antonio M."/>
            <person name="Oren A."/>
            <person name="Chaudhuri R.R."/>
            <person name="La Ragione R."/>
            <person name="Hildebrand F."/>
            <person name="Pallen M.J."/>
        </authorList>
    </citation>
    <scope>NUCLEOTIDE SEQUENCE</scope>
    <source>
        <strain evidence="2">2889</strain>
    </source>
</reference>
<evidence type="ECO:0000259" key="1">
    <source>
        <dbReference type="Pfam" id="PF19838"/>
    </source>
</evidence>
<dbReference type="Proteomes" id="UP000823612">
    <property type="component" value="Unassembled WGS sequence"/>
</dbReference>
<feature type="domain" description="LPS-assembly protein LptD central" evidence="1">
    <location>
        <begin position="1"/>
        <end position="280"/>
    </location>
</feature>
<reference evidence="2" key="1">
    <citation type="submission" date="2020-10" db="EMBL/GenBank/DDBJ databases">
        <authorList>
            <person name="Gilroy R."/>
        </authorList>
    </citation>
    <scope>NUCLEOTIDE SEQUENCE</scope>
    <source>
        <strain evidence="2">2889</strain>
    </source>
</reference>
<gene>
    <name evidence="2" type="ORF">IAB08_08405</name>
</gene>
<evidence type="ECO:0000313" key="3">
    <source>
        <dbReference type="Proteomes" id="UP000823612"/>
    </source>
</evidence>
<protein>
    <recommendedName>
        <fullName evidence="1">LPS-assembly protein LptD central domain-containing protein</fullName>
    </recommendedName>
</protein>
<evidence type="ECO:0000313" key="2">
    <source>
        <dbReference type="EMBL" id="MBO8433293.1"/>
    </source>
</evidence>
<accession>A0A9D9DTL1</accession>
<comment type="caution">
    <text evidence="2">The sequence shown here is derived from an EMBL/GenBank/DDBJ whole genome shotgun (WGS) entry which is preliminary data.</text>
</comment>
<dbReference type="InterPro" id="IPR045659">
    <property type="entry name" value="LptD_2"/>
</dbReference>
<sequence>TNTRAFNLTLPTVSLTVDQLYPFRRKKSAGKRKWYETISFNYSILAQNRINATDTNLFTRETLKNMNNGIQQTAKLASTIKILKHINWNNTLNYNEYWYLKNTEQYYDFENNELVYEDHHGFKTTRQFSYNTSFYFNLYGMFNFRKGPIKALRHVITPTVGFTYHPDFSTPFWGAYSTYTDPNGVVHLYSKYANNIYGGPPSGVVGSLNFSIKNTFEMKVLSKKDTVNPEKKVKLIDNLTISSSYNLAADSLRWAPLTINARTVLFQRLNINMGASFDFYKVDENGRRYNEFFWVNNKQKGLRFTRTDFSASLSWNLNPKARPKENPETQEIPDNPFYASDLYDPTDLFLQPIDFKAPWNLNIGYNLNYIITPNTLSGKLEHDLIQTITLSGNVKITDKFSVNFGTGFDIQAKKFTITTLSFSRDLHCWEMGFYWVPFGYRTQWNFHIRVKSSIFQSMKVEKSKSYMDNYY</sequence>
<organism evidence="2 3">
    <name type="scientific">Candidatus Pullibacteroides excrementavium</name>
    <dbReference type="NCBI Taxonomy" id="2840905"/>
    <lineage>
        <taxon>Bacteria</taxon>
        <taxon>Pseudomonadati</taxon>
        <taxon>Bacteroidota</taxon>
        <taxon>Bacteroidia</taxon>
        <taxon>Bacteroidales</taxon>
        <taxon>Candidatus Pullibacteroides</taxon>
    </lineage>
</organism>
<feature type="non-terminal residue" evidence="2">
    <location>
        <position position="1"/>
    </location>
</feature>
<name>A0A9D9DTL1_9BACT</name>
<dbReference type="EMBL" id="JADIMZ010000125">
    <property type="protein sequence ID" value="MBO8433293.1"/>
    <property type="molecule type" value="Genomic_DNA"/>
</dbReference>
<dbReference type="Pfam" id="PF19838">
    <property type="entry name" value="LptD_2"/>
    <property type="match status" value="1"/>
</dbReference>
<proteinExistence type="predicted"/>